<dbReference type="Gene3D" id="3.50.50.60">
    <property type="entry name" value="FAD/NAD(P)-binding domain"/>
    <property type="match status" value="1"/>
</dbReference>
<feature type="signal peptide" evidence="7">
    <location>
        <begin position="1"/>
        <end position="24"/>
    </location>
</feature>
<feature type="domain" description="FMN-binding" evidence="8">
    <location>
        <begin position="37"/>
        <end position="112"/>
    </location>
</feature>
<dbReference type="Pfam" id="PF04205">
    <property type="entry name" value="FMN_bind"/>
    <property type="match status" value="1"/>
</dbReference>
<dbReference type="AlphaFoldDB" id="S3BCK6"/>
<dbReference type="GO" id="GO:0016491">
    <property type="term" value="F:oxidoreductase activity"/>
    <property type="evidence" value="ECO:0007669"/>
    <property type="project" value="UniProtKB-KW"/>
</dbReference>
<dbReference type="SUPFAM" id="SSF51905">
    <property type="entry name" value="FAD/NAD(P)-binding domain"/>
    <property type="match status" value="1"/>
</dbReference>
<dbReference type="GO" id="GO:0010181">
    <property type="term" value="F:FMN binding"/>
    <property type="evidence" value="ECO:0007669"/>
    <property type="project" value="InterPro"/>
</dbReference>
<comment type="similarity">
    <text evidence="3">Belongs to the FAD-dependent oxidoreductase 2 family. FRD/SDH subfamily.</text>
</comment>
<dbReference type="SUPFAM" id="SSF56425">
    <property type="entry name" value="Succinate dehydrogenase/fumarate reductase flavoprotein, catalytic domain"/>
    <property type="match status" value="1"/>
</dbReference>
<evidence type="ECO:0000259" key="8">
    <source>
        <dbReference type="SMART" id="SM00900"/>
    </source>
</evidence>
<dbReference type="HOGENOM" id="CLU_011398_4_0_4"/>
<dbReference type="EMBL" id="ATCF01000018">
    <property type="protein sequence ID" value="EPD99038.1"/>
    <property type="molecule type" value="Genomic_DNA"/>
</dbReference>
<evidence type="ECO:0000313" key="9">
    <source>
        <dbReference type="EMBL" id="EPD99038.1"/>
    </source>
</evidence>
<evidence type="ECO:0000256" key="4">
    <source>
        <dbReference type="ARBA" id="ARBA00022630"/>
    </source>
</evidence>
<keyword evidence="7" id="KW-0732">Signal</keyword>
<comment type="cofactor">
    <cofactor evidence="2">
        <name>FAD</name>
        <dbReference type="ChEBI" id="CHEBI:57692"/>
    </cofactor>
</comment>
<dbReference type="Gene3D" id="3.90.700.10">
    <property type="entry name" value="Succinate dehydrogenase/fumarate reductase flavoprotein, catalytic domain"/>
    <property type="match status" value="1"/>
</dbReference>
<keyword evidence="4" id="KW-0285">Flavoprotein</keyword>
<dbReference type="PRINTS" id="PR00411">
    <property type="entry name" value="PNDRDTASEI"/>
</dbReference>
<evidence type="ECO:0000256" key="2">
    <source>
        <dbReference type="ARBA" id="ARBA00001974"/>
    </source>
</evidence>
<dbReference type="PANTHER" id="PTHR43400:SF7">
    <property type="entry name" value="FAD-DEPENDENT OXIDOREDUCTASE 2 FAD BINDING DOMAIN-CONTAINING PROTEIN"/>
    <property type="match status" value="1"/>
</dbReference>
<protein>
    <recommendedName>
        <fullName evidence="8">FMN-binding domain-containing protein</fullName>
    </recommendedName>
</protein>
<keyword evidence="10" id="KW-1185">Reference proteome</keyword>
<keyword evidence="6" id="KW-0560">Oxidoreductase</keyword>
<dbReference type="InterPro" id="IPR007329">
    <property type="entry name" value="FMN-bd"/>
</dbReference>
<dbReference type="RefSeq" id="WP_016474546.1">
    <property type="nucleotide sequence ID" value="NZ_KE150480.1"/>
</dbReference>
<dbReference type="PATRIC" id="fig|1203554.3.peg.1369"/>
<accession>S3BCK6</accession>
<organism evidence="9 10">
    <name type="scientific">Sutterella wadsworthensis HGA0223</name>
    <dbReference type="NCBI Taxonomy" id="1203554"/>
    <lineage>
        <taxon>Bacteria</taxon>
        <taxon>Pseudomonadati</taxon>
        <taxon>Pseudomonadota</taxon>
        <taxon>Betaproteobacteria</taxon>
        <taxon>Burkholderiales</taxon>
        <taxon>Sutterellaceae</taxon>
        <taxon>Sutterella</taxon>
    </lineage>
</organism>
<proteinExistence type="inferred from homology"/>
<dbReference type="Pfam" id="PF00890">
    <property type="entry name" value="FAD_binding_2"/>
    <property type="match status" value="1"/>
</dbReference>
<dbReference type="InterPro" id="IPR036188">
    <property type="entry name" value="FAD/NAD-bd_sf"/>
</dbReference>
<dbReference type="STRING" id="1203554.HMPREF1476_01309"/>
<dbReference type="InterPro" id="IPR027477">
    <property type="entry name" value="Succ_DH/fumarate_Rdtase_cat_sf"/>
</dbReference>
<dbReference type="Proteomes" id="UP000014400">
    <property type="component" value="Unassembled WGS sequence"/>
</dbReference>
<evidence type="ECO:0000256" key="1">
    <source>
        <dbReference type="ARBA" id="ARBA00001917"/>
    </source>
</evidence>
<dbReference type="InterPro" id="IPR050315">
    <property type="entry name" value="FAD-oxidoreductase_2"/>
</dbReference>
<sequence>MITKSFRMTAVAALLCGVSAMAVAAVTAGTYEGAAQGKLSTVKAAVTLNQDGRITDVKLDVSGETPELGGAAAKKMAPAIVEHQSTAVDGMSGATVSSEAIRKAVAAAIEKAGADPKKYDVKVAKTVGADETLTADIVVVGAGASGTAAAVTAAEAGAKVIVLEKGPAVGGAGKLASGLFAVESSMQKAKYKNNPELLSQLTKDQLYKQLMDYNHYLSSASITRRVIDESSSTVDWMNKHGAKLELIDWNPQQGQNPYPIRWRIYHRYVDNAGAFKNMYDAFGKLGGKLLLQTRAYDLTQDKDGNVTAVIAEKADGGKLTIKTSAVILASGGYGGDANRLAKEMESSQLTNRIAWSNNGEGLNMAWKAGAQKSGEHSALIHAAEFDGLSTSSAGSHGMVDSNLLVRVLKTPLLWVDPAGRRFANEELIYDTVYWANAGYSVGGKYFVVVDGKTLDAYTADKLPFEVSGAGPANPTGKGDFRALMEEAVRQGVAFKADTLEELAQKAGFETKGFLSDVKAYNQAVSSGKDPFGKPAEFLKFKVEKGPFYAARAKVVSLSTLGGVRVNDRFEALNSELKPIHGLYAVGNNANGFYSAPSYPPYQGLALGFAWNSGRIAGKEAAEYVKTAK</sequence>
<feature type="chain" id="PRO_5004506132" description="FMN-binding domain-containing protein" evidence="7">
    <location>
        <begin position="25"/>
        <end position="628"/>
    </location>
</feature>
<name>S3BCK6_9BURK</name>
<dbReference type="SMART" id="SM00900">
    <property type="entry name" value="FMN_bind"/>
    <property type="match status" value="1"/>
</dbReference>
<evidence type="ECO:0000256" key="3">
    <source>
        <dbReference type="ARBA" id="ARBA00008040"/>
    </source>
</evidence>
<evidence type="ECO:0000256" key="5">
    <source>
        <dbReference type="ARBA" id="ARBA00022827"/>
    </source>
</evidence>
<dbReference type="Gene3D" id="3.90.1010.20">
    <property type="match status" value="1"/>
</dbReference>
<dbReference type="GO" id="GO:0016020">
    <property type="term" value="C:membrane"/>
    <property type="evidence" value="ECO:0007669"/>
    <property type="project" value="InterPro"/>
</dbReference>
<dbReference type="eggNOG" id="COG1053">
    <property type="taxonomic scope" value="Bacteria"/>
</dbReference>
<evidence type="ECO:0000256" key="6">
    <source>
        <dbReference type="ARBA" id="ARBA00023002"/>
    </source>
</evidence>
<reference evidence="9 10" key="1">
    <citation type="submission" date="2013-04" db="EMBL/GenBank/DDBJ databases">
        <title>The Genome Sequence of Sutterella wadsworthensis HGA0223.</title>
        <authorList>
            <consortium name="The Broad Institute Genomics Platform"/>
            <person name="Earl A."/>
            <person name="Ward D."/>
            <person name="Feldgarden M."/>
            <person name="Gevers D."/>
            <person name="Schmidt T.M."/>
            <person name="Dover J."/>
            <person name="Dai D."/>
            <person name="Walker B."/>
            <person name="Young S."/>
            <person name="Zeng Q."/>
            <person name="Gargeya S."/>
            <person name="Fitzgerald M."/>
            <person name="Haas B."/>
            <person name="Abouelleil A."/>
            <person name="Allen A.W."/>
            <person name="Alvarado L."/>
            <person name="Arachchi H.M."/>
            <person name="Berlin A.M."/>
            <person name="Chapman S.B."/>
            <person name="Gainer-Dewar J."/>
            <person name="Goldberg J."/>
            <person name="Griggs A."/>
            <person name="Gujja S."/>
            <person name="Hansen M."/>
            <person name="Howarth C."/>
            <person name="Imamovic A."/>
            <person name="Ireland A."/>
            <person name="Larimer J."/>
            <person name="McCowan C."/>
            <person name="Murphy C."/>
            <person name="Pearson M."/>
            <person name="Poon T.W."/>
            <person name="Priest M."/>
            <person name="Roberts A."/>
            <person name="Saif S."/>
            <person name="Shea T."/>
            <person name="Sisk P."/>
            <person name="Sykes S."/>
            <person name="Wortman J."/>
            <person name="Nusbaum C."/>
            <person name="Birren B."/>
        </authorList>
    </citation>
    <scope>NUCLEOTIDE SEQUENCE [LARGE SCALE GENOMIC DNA]</scope>
    <source>
        <strain evidence="9 10">HGA0223</strain>
    </source>
</reference>
<comment type="cofactor">
    <cofactor evidence="1">
        <name>FMN</name>
        <dbReference type="ChEBI" id="CHEBI:58210"/>
    </cofactor>
</comment>
<gene>
    <name evidence="9" type="ORF">HMPREF1476_01309</name>
</gene>
<evidence type="ECO:0000256" key="7">
    <source>
        <dbReference type="SAM" id="SignalP"/>
    </source>
</evidence>
<dbReference type="eggNOG" id="COG3976">
    <property type="taxonomic scope" value="Bacteria"/>
</dbReference>
<dbReference type="PANTHER" id="PTHR43400">
    <property type="entry name" value="FUMARATE REDUCTASE"/>
    <property type="match status" value="1"/>
</dbReference>
<evidence type="ECO:0000313" key="10">
    <source>
        <dbReference type="Proteomes" id="UP000014400"/>
    </source>
</evidence>
<keyword evidence="5" id="KW-0274">FAD</keyword>
<dbReference type="InterPro" id="IPR003953">
    <property type="entry name" value="FAD-dep_OxRdtase_2_FAD-bd"/>
</dbReference>
<comment type="caution">
    <text evidence="9">The sequence shown here is derived from an EMBL/GenBank/DDBJ whole genome shotgun (WGS) entry which is preliminary data.</text>
</comment>